<dbReference type="Pfam" id="PF00156">
    <property type="entry name" value="Pribosyltran"/>
    <property type="match status" value="1"/>
</dbReference>
<protein>
    <recommendedName>
        <fullName evidence="3">Phosphoribosyltransferase domain-containing protein</fullName>
    </recommendedName>
</protein>
<dbReference type="InterPro" id="IPR000836">
    <property type="entry name" value="PRTase_dom"/>
</dbReference>
<evidence type="ECO:0000256" key="1">
    <source>
        <dbReference type="ARBA" id="ARBA00022676"/>
    </source>
</evidence>
<dbReference type="EMBL" id="SLZY01000012">
    <property type="protein sequence ID" value="TCS71006.1"/>
    <property type="molecule type" value="Genomic_DNA"/>
</dbReference>
<dbReference type="SUPFAM" id="SSF53271">
    <property type="entry name" value="PRTase-like"/>
    <property type="match status" value="1"/>
</dbReference>
<feature type="domain" description="Phosphoribosyltransferase" evidence="3">
    <location>
        <begin position="12"/>
        <end position="149"/>
    </location>
</feature>
<dbReference type="Proteomes" id="UP000295135">
    <property type="component" value="Unassembled WGS sequence"/>
</dbReference>
<gene>
    <name evidence="4" type="ORF">EDC61_11222</name>
</gene>
<comment type="caution">
    <text evidence="4">The sequence shown here is derived from an EMBL/GenBank/DDBJ whole genome shotgun (WGS) entry which is preliminary data.</text>
</comment>
<dbReference type="Gene3D" id="3.40.50.2020">
    <property type="match status" value="1"/>
</dbReference>
<accession>A0A4R3JTV1</accession>
<dbReference type="RefSeq" id="WP_126463566.1">
    <property type="nucleotide sequence ID" value="NZ_AP018721.1"/>
</dbReference>
<keyword evidence="1" id="KW-0328">Glycosyltransferase</keyword>
<name>A0A4R3JTV1_9PROT</name>
<dbReference type="AlphaFoldDB" id="A0A4R3JTV1"/>
<keyword evidence="5" id="KW-1185">Reference proteome</keyword>
<dbReference type="PANTHER" id="PTHR43363:SF3">
    <property type="entry name" value="XANTHINE-GUANINE PHOSPHORIBOSYLTRANSFERASE"/>
    <property type="match status" value="1"/>
</dbReference>
<evidence type="ECO:0000313" key="5">
    <source>
        <dbReference type="Proteomes" id="UP000295135"/>
    </source>
</evidence>
<evidence type="ECO:0000256" key="2">
    <source>
        <dbReference type="ARBA" id="ARBA00022679"/>
    </source>
</evidence>
<evidence type="ECO:0000259" key="3">
    <source>
        <dbReference type="Pfam" id="PF00156"/>
    </source>
</evidence>
<dbReference type="GO" id="GO:0016757">
    <property type="term" value="F:glycosyltransferase activity"/>
    <property type="evidence" value="ECO:0007669"/>
    <property type="project" value="UniProtKB-KW"/>
</dbReference>
<dbReference type="OrthoDB" id="8560416at2"/>
<dbReference type="PANTHER" id="PTHR43363">
    <property type="entry name" value="HYPOXANTHINE PHOSPHORIBOSYLTRANSFERASE"/>
    <property type="match status" value="1"/>
</dbReference>
<proteinExistence type="predicted"/>
<reference evidence="4 5" key="1">
    <citation type="submission" date="2019-03" db="EMBL/GenBank/DDBJ databases">
        <title>Genomic Encyclopedia of Type Strains, Phase IV (KMG-IV): sequencing the most valuable type-strain genomes for metagenomic binning, comparative biology and taxonomic classification.</title>
        <authorList>
            <person name="Goeker M."/>
        </authorList>
    </citation>
    <scope>NUCLEOTIDE SEQUENCE [LARGE SCALE GENOMIC DNA]</scope>
    <source>
        <strain evidence="4 5">DSM 103923</strain>
    </source>
</reference>
<evidence type="ECO:0000313" key="4">
    <source>
        <dbReference type="EMBL" id="TCS71006.1"/>
    </source>
</evidence>
<dbReference type="InterPro" id="IPR029057">
    <property type="entry name" value="PRTase-like"/>
</dbReference>
<organism evidence="4 5">
    <name type="scientific">Sulfuritortus calidifontis</name>
    <dbReference type="NCBI Taxonomy" id="1914471"/>
    <lineage>
        <taxon>Bacteria</taxon>
        <taxon>Pseudomonadati</taxon>
        <taxon>Pseudomonadota</taxon>
        <taxon>Betaproteobacteria</taxon>
        <taxon>Nitrosomonadales</taxon>
        <taxon>Thiobacillaceae</taxon>
        <taxon>Sulfuritortus</taxon>
    </lineage>
</organism>
<sequence>MNKPLRCELISWSRFAQLARELAYKIEAAGYRPDLIIAIARGGYAPARVLADYFGVMNVASIKVEHYTGPGKMKQARIRHPLPAHIEGRRVLIVDDVSDTGDTFEVAVPHIRARLPGAEIRSAVLLHKAACPVLPDFWARKVLKWRWIIYPWAVIEDLGNFLRAAPKPIKTVAAFDRLLRTRHHLKVPRRTLQDVLDLARQH</sequence>
<keyword evidence="2" id="KW-0808">Transferase</keyword>
<dbReference type="CDD" id="cd06223">
    <property type="entry name" value="PRTases_typeI"/>
    <property type="match status" value="1"/>
</dbReference>